<dbReference type="InterPro" id="IPR036388">
    <property type="entry name" value="WH-like_DNA-bd_sf"/>
</dbReference>
<dbReference type="RefSeq" id="WP_209658679.1">
    <property type="nucleotide sequence ID" value="NZ_JAGGLI010000002.1"/>
</dbReference>
<gene>
    <name evidence="1" type="ORF">J2Z35_000319</name>
</gene>
<keyword evidence="1" id="KW-0238">DNA-binding</keyword>
<accession>A0ABS4KFH5</accession>
<evidence type="ECO:0000313" key="2">
    <source>
        <dbReference type="Proteomes" id="UP001314903"/>
    </source>
</evidence>
<protein>
    <submittedName>
        <fullName evidence="1">DNA-binding PadR family transcriptional regulator</fullName>
    </submittedName>
</protein>
<dbReference type="Proteomes" id="UP001314903">
    <property type="component" value="Unassembled WGS sequence"/>
</dbReference>
<evidence type="ECO:0000313" key="1">
    <source>
        <dbReference type="EMBL" id="MBP2026530.1"/>
    </source>
</evidence>
<comment type="caution">
    <text evidence="1">The sequence shown here is derived from an EMBL/GenBank/DDBJ whole genome shotgun (WGS) entry which is preliminary data.</text>
</comment>
<organism evidence="1 2">
    <name type="scientific">Acetoanaerobium pronyense</name>
    <dbReference type="NCBI Taxonomy" id="1482736"/>
    <lineage>
        <taxon>Bacteria</taxon>
        <taxon>Bacillati</taxon>
        <taxon>Bacillota</taxon>
        <taxon>Clostridia</taxon>
        <taxon>Peptostreptococcales</taxon>
        <taxon>Filifactoraceae</taxon>
        <taxon>Acetoanaerobium</taxon>
    </lineage>
</organism>
<dbReference type="Pfam" id="PF14277">
    <property type="entry name" value="DUF4364"/>
    <property type="match status" value="1"/>
</dbReference>
<name>A0ABS4KFH5_9FIRM</name>
<proteinExistence type="predicted"/>
<dbReference type="Gene3D" id="1.10.10.10">
    <property type="entry name" value="Winged helix-like DNA-binding domain superfamily/Winged helix DNA-binding domain"/>
    <property type="match status" value="1"/>
</dbReference>
<reference evidence="1 2" key="1">
    <citation type="submission" date="2021-03" db="EMBL/GenBank/DDBJ databases">
        <title>Genomic Encyclopedia of Type Strains, Phase IV (KMG-IV): sequencing the most valuable type-strain genomes for metagenomic binning, comparative biology and taxonomic classification.</title>
        <authorList>
            <person name="Goeker M."/>
        </authorList>
    </citation>
    <scope>NUCLEOTIDE SEQUENCE [LARGE SCALE GENOMIC DNA]</scope>
    <source>
        <strain evidence="1 2">DSM 27512</strain>
    </source>
</reference>
<dbReference type="GO" id="GO:0003677">
    <property type="term" value="F:DNA binding"/>
    <property type="evidence" value="ECO:0007669"/>
    <property type="project" value="UniProtKB-KW"/>
</dbReference>
<keyword evidence="2" id="KW-1185">Reference proteome</keyword>
<dbReference type="InterPro" id="IPR025374">
    <property type="entry name" value="DUF4364"/>
</dbReference>
<dbReference type="EMBL" id="JAGGLI010000002">
    <property type="protein sequence ID" value="MBP2026530.1"/>
    <property type="molecule type" value="Genomic_DNA"/>
</dbReference>
<sequence>MFEKSSNELAINKLYILYILSKMEIPLSNSQIINIFMENDILDYFSLQQYLHELKDANLVSSIEEEGHSLFSISPKGITALKYFENRIPSGTKDSLDVYVFENRENILRDREVKAEFKKIKDGEFDVKLQILDGKIPYINIDLKVPTNKTAKTICDNWKEDASNIYSSIIESLINHS</sequence>